<evidence type="ECO:0000313" key="4">
    <source>
        <dbReference type="EMBL" id="SCV01684.1"/>
    </source>
</evidence>
<dbReference type="Pfam" id="PF03764">
    <property type="entry name" value="EFG_IV"/>
    <property type="match status" value="1"/>
</dbReference>
<dbReference type="AlphaFoldDB" id="A0A1G4KBM2"/>
<dbReference type="InterPro" id="IPR014721">
    <property type="entry name" value="Ribsml_uS5_D2-typ_fold_subgr"/>
</dbReference>
<evidence type="ECO:0000259" key="3">
    <source>
        <dbReference type="PROSITE" id="PS51722"/>
    </source>
</evidence>
<reference evidence="4 5" key="1">
    <citation type="submission" date="2016-03" db="EMBL/GenBank/DDBJ databases">
        <authorList>
            <person name="Devillers H."/>
        </authorList>
    </citation>
    <scope>NUCLEOTIDE SEQUENCE [LARGE SCALE GENOMIC DNA]</scope>
    <source>
        <strain evidence="4">CBS 11717</strain>
    </source>
</reference>
<dbReference type="GO" id="GO:0000398">
    <property type="term" value="P:mRNA splicing, via spliceosome"/>
    <property type="evidence" value="ECO:0007669"/>
    <property type="project" value="TreeGrafter"/>
</dbReference>
<dbReference type="InterPro" id="IPR005517">
    <property type="entry name" value="Transl_elong_EFG/EF2_IV"/>
</dbReference>
<dbReference type="CDD" id="cd01683">
    <property type="entry name" value="EF2_IV_snRNP"/>
    <property type="match status" value="1"/>
</dbReference>
<dbReference type="Pfam" id="PF00679">
    <property type="entry name" value="EFG_C"/>
    <property type="match status" value="1"/>
</dbReference>
<dbReference type="GO" id="GO:0005829">
    <property type="term" value="C:cytosol"/>
    <property type="evidence" value="ECO:0007669"/>
    <property type="project" value="TreeGrafter"/>
</dbReference>
<evidence type="ECO:0000313" key="5">
    <source>
        <dbReference type="Proteomes" id="UP000191024"/>
    </source>
</evidence>
<dbReference type="InterPro" id="IPR000795">
    <property type="entry name" value="T_Tr_GTP-bd_dom"/>
</dbReference>
<dbReference type="InterPro" id="IPR035647">
    <property type="entry name" value="EFG_III/V"/>
</dbReference>
<dbReference type="Gene3D" id="3.30.70.870">
    <property type="entry name" value="Elongation Factor G (Translational Gtpase), domain 3"/>
    <property type="match status" value="1"/>
</dbReference>
<dbReference type="Proteomes" id="UP000191024">
    <property type="component" value="Chromosome G"/>
</dbReference>
<dbReference type="PRINTS" id="PR00315">
    <property type="entry name" value="ELONGATNFCT"/>
</dbReference>
<gene>
    <name evidence="4" type="ORF">LAMI_0G13058G</name>
</gene>
<dbReference type="Gene3D" id="2.40.30.10">
    <property type="entry name" value="Translation factors"/>
    <property type="match status" value="1"/>
</dbReference>
<evidence type="ECO:0000256" key="2">
    <source>
        <dbReference type="ARBA" id="ARBA00023134"/>
    </source>
</evidence>
<keyword evidence="5" id="KW-1185">Reference proteome</keyword>
<dbReference type="PANTHER" id="PTHR42908:SF6">
    <property type="entry name" value="116 KDA U5 SMALL NUCLEAR RIBONUCLEOPROTEIN COMPONENT"/>
    <property type="match status" value="1"/>
</dbReference>
<dbReference type="GO" id="GO:0071007">
    <property type="term" value="C:U2-type catalytic step 2 spliceosome"/>
    <property type="evidence" value="ECO:0007669"/>
    <property type="project" value="TreeGrafter"/>
</dbReference>
<proteinExistence type="predicted"/>
<dbReference type="OrthoDB" id="364892at2759"/>
<dbReference type="GO" id="GO:0005525">
    <property type="term" value="F:GTP binding"/>
    <property type="evidence" value="ECO:0007669"/>
    <property type="project" value="UniProtKB-KW"/>
</dbReference>
<dbReference type="Gene3D" id="3.30.70.240">
    <property type="match status" value="1"/>
</dbReference>
<protein>
    <submittedName>
        <fullName evidence="4">LAMI_0G13058g1_1</fullName>
    </submittedName>
</protein>
<accession>A0A1G4KBM2</accession>
<dbReference type="PANTHER" id="PTHR42908">
    <property type="entry name" value="TRANSLATION ELONGATION FACTOR-RELATED"/>
    <property type="match status" value="1"/>
</dbReference>
<evidence type="ECO:0000256" key="1">
    <source>
        <dbReference type="ARBA" id="ARBA00022741"/>
    </source>
</evidence>
<feature type="domain" description="Tr-type G" evidence="3">
    <location>
        <begin position="111"/>
        <end position="327"/>
    </location>
</feature>
<dbReference type="PROSITE" id="PS51722">
    <property type="entry name" value="G_TR_2"/>
    <property type="match status" value="1"/>
</dbReference>
<dbReference type="SUPFAM" id="SSF54980">
    <property type="entry name" value="EF-G C-terminal domain-like"/>
    <property type="match status" value="2"/>
</dbReference>
<dbReference type="InterPro" id="IPR009000">
    <property type="entry name" value="Transl_B-barrel_sf"/>
</dbReference>
<dbReference type="FunFam" id="3.30.70.240:FF:000022">
    <property type="entry name" value="U5 snRNP-specific protein"/>
    <property type="match status" value="1"/>
</dbReference>
<dbReference type="GO" id="GO:0003924">
    <property type="term" value="F:GTPase activity"/>
    <property type="evidence" value="ECO:0007669"/>
    <property type="project" value="InterPro"/>
</dbReference>
<dbReference type="InterPro" id="IPR020568">
    <property type="entry name" value="Ribosomal_Su5_D2-typ_SF"/>
</dbReference>
<dbReference type="InterPro" id="IPR000640">
    <property type="entry name" value="EFG_V-like"/>
</dbReference>
<sequence>MSDQEFDEFGNRIFGETIDGIIGVSETIEDEEEKEEPQQLQSTAIVTTERYVSRGEDVEVLYEQEDQQSLQTPLIDTGGKREARHAVYNLGKIPKTTYDRQYLFELLNVPERCLNIAVVGTLHSGKTSIMDILILESHKHLPSISSSVKQGWKPLKYLDNTKLEIARGLTTKLNGFTTLGLDLQQKSWALTFLDTPGHSAFLDEVAVSFAAADLCLVVVDCVEGVTGGVRKLIKEAQQKGLPMVFVLNKIDRLIMELKLPPNDAFAKLRHVVDQINSVTTMVYSPELNNIVFASSKFSFSFTLKQFVSELYAGQLEESQIEGFISQLWGDVYFNLGIFSATPNSGKHTTFVEFVLNPIYKLFTHALSSEPGVLATTLKKHFKVDLDGPDLGLDPLPLLKKVLCLVFRNQVGLIDVLAKSRNVSSTAMSISASKLSSNDIPSPVHVLAHAVRCVDYCGEIWALVRVHKGVLKRGDRLKVLDEGSPRDFDTPEFEIKDIALLGGRYVVPVTQAGGGQVVLVRGPEEFFTKSATLTNLPTFSFGALDYLNQPVLKVILQPLVAKEMPQMSHSLSLINKLYPGCVVNVEESGENVVFGPAELFLDSLLFELREIYAGIEVKVSNPLSKFSEGCTDESFASIPVHSKNANLSISVSAQAMDAKLLDDLSNGHFRKSDFEDHRHLAKKLRTEYGWDSLAARNVWEFQNCNVFVDDTLPEQVDKVRVAQLKEQILEGFYWAVREGPLAEEPIFGVHFRLIDIACEGDVIPGQVIPLVRRACYVALLTAQPAILEPIYEVNIIVHSLASGVLDELFRKRRGAKITRRIEIQGTPLLEICGRIPVIDSLGFETDLRLATNGGGMCQFYFCRKTWRKVPGDVMDEDTPIPKLKPAPTASLSRDFVMKTRRRKGLSSEGTSSNDGPSLSKYIEPELFAKLKENNLI</sequence>
<keyword evidence="1" id="KW-0547">Nucleotide-binding</keyword>
<dbReference type="Pfam" id="PF00009">
    <property type="entry name" value="GTP_EFTU"/>
    <property type="match status" value="1"/>
</dbReference>
<dbReference type="SMART" id="SM00838">
    <property type="entry name" value="EFG_C"/>
    <property type="match status" value="1"/>
</dbReference>
<keyword evidence="2" id="KW-0342">GTP-binding</keyword>
<dbReference type="SUPFAM" id="SSF50447">
    <property type="entry name" value="Translation proteins"/>
    <property type="match status" value="1"/>
</dbReference>
<dbReference type="SUPFAM" id="SSF52540">
    <property type="entry name" value="P-loop containing nucleoside triphosphate hydrolases"/>
    <property type="match status" value="1"/>
</dbReference>
<dbReference type="FunFam" id="3.30.70.870:FF:000002">
    <property type="entry name" value="Translation elongation factor 2"/>
    <property type="match status" value="1"/>
</dbReference>
<dbReference type="Gene3D" id="3.30.230.10">
    <property type="match status" value="1"/>
</dbReference>
<dbReference type="SUPFAM" id="SSF54211">
    <property type="entry name" value="Ribosomal protein S5 domain 2-like"/>
    <property type="match status" value="1"/>
</dbReference>
<dbReference type="GO" id="GO:0030623">
    <property type="term" value="F:U5 snRNA binding"/>
    <property type="evidence" value="ECO:0007669"/>
    <property type="project" value="TreeGrafter"/>
</dbReference>
<dbReference type="GO" id="GO:0046540">
    <property type="term" value="C:U4/U6 x U5 tri-snRNP complex"/>
    <property type="evidence" value="ECO:0007669"/>
    <property type="project" value="TreeGrafter"/>
</dbReference>
<dbReference type="InterPro" id="IPR027417">
    <property type="entry name" value="P-loop_NTPase"/>
</dbReference>
<name>A0A1G4KBM2_9SACH</name>
<organism evidence="4 5">
    <name type="scientific">Lachancea mirantina</name>
    <dbReference type="NCBI Taxonomy" id="1230905"/>
    <lineage>
        <taxon>Eukaryota</taxon>
        <taxon>Fungi</taxon>
        <taxon>Dikarya</taxon>
        <taxon>Ascomycota</taxon>
        <taxon>Saccharomycotina</taxon>
        <taxon>Saccharomycetes</taxon>
        <taxon>Saccharomycetales</taxon>
        <taxon>Saccharomycetaceae</taxon>
        <taxon>Lachancea</taxon>
    </lineage>
</organism>
<dbReference type="Gene3D" id="3.40.50.300">
    <property type="entry name" value="P-loop containing nucleotide triphosphate hydrolases"/>
    <property type="match status" value="1"/>
</dbReference>
<dbReference type="EMBL" id="LT598469">
    <property type="protein sequence ID" value="SCV01684.1"/>
    <property type="molecule type" value="Genomic_DNA"/>
</dbReference>
<dbReference type="STRING" id="1230905.A0A1G4KBM2"/>
<dbReference type="SMART" id="SM00889">
    <property type="entry name" value="EFG_IV"/>
    <property type="match status" value="1"/>
</dbReference>